<feature type="domain" description="HTH LytTR-type" evidence="3">
    <location>
        <begin position="138"/>
        <end position="209"/>
    </location>
</feature>
<dbReference type="AlphaFoldDB" id="A0A4U0GXQ5"/>
<evidence type="ECO:0000259" key="3">
    <source>
        <dbReference type="PROSITE" id="PS50930"/>
    </source>
</evidence>
<dbReference type="GO" id="GO:0003677">
    <property type="term" value="F:DNA binding"/>
    <property type="evidence" value="ECO:0007669"/>
    <property type="project" value="InterPro"/>
</dbReference>
<dbReference type="EMBL" id="SUKA01000007">
    <property type="protein sequence ID" value="TJY62622.1"/>
    <property type="molecule type" value="Genomic_DNA"/>
</dbReference>
<dbReference type="InterPro" id="IPR011006">
    <property type="entry name" value="CheY-like_superfamily"/>
</dbReference>
<proteinExistence type="predicted"/>
<name>A0A4U0GXQ5_9SPHI</name>
<dbReference type="SMART" id="SM00448">
    <property type="entry name" value="REC"/>
    <property type="match status" value="1"/>
</dbReference>
<dbReference type="InterPro" id="IPR007492">
    <property type="entry name" value="LytTR_DNA-bd_dom"/>
</dbReference>
<organism evidence="4 5">
    <name type="scientific">Sphingobacterium alkalisoli</name>
    <dbReference type="NCBI Taxonomy" id="1874115"/>
    <lineage>
        <taxon>Bacteria</taxon>
        <taxon>Pseudomonadati</taxon>
        <taxon>Bacteroidota</taxon>
        <taxon>Sphingobacteriia</taxon>
        <taxon>Sphingobacteriales</taxon>
        <taxon>Sphingobacteriaceae</taxon>
        <taxon>Sphingobacterium</taxon>
    </lineage>
</organism>
<dbReference type="Pfam" id="PF04397">
    <property type="entry name" value="LytTR"/>
    <property type="match status" value="1"/>
</dbReference>
<dbReference type="GO" id="GO:0000156">
    <property type="term" value="F:phosphorelay response regulator activity"/>
    <property type="evidence" value="ECO:0007669"/>
    <property type="project" value="InterPro"/>
</dbReference>
<dbReference type="Gene3D" id="2.40.50.1020">
    <property type="entry name" value="LytTr DNA-binding domain"/>
    <property type="match status" value="1"/>
</dbReference>
<dbReference type="PANTHER" id="PTHR37299">
    <property type="entry name" value="TRANSCRIPTIONAL REGULATOR-RELATED"/>
    <property type="match status" value="1"/>
</dbReference>
<evidence type="ECO:0000313" key="4">
    <source>
        <dbReference type="EMBL" id="TJY62622.1"/>
    </source>
</evidence>
<dbReference type="Pfam" id="PF00072">
    <property type="entry name" value="Response_reg"/>
    <property type="match status" value="1"/>
</dbReference>
<comment type="caution">
    <text evidence="4">The sequence shown here is derived from an EMBL/GenBank/DDBJ whole genome shotgun (WGS) entry which is preliminary data.</text>
</comment>
<dbReference type="InterPro" id="IPR046947">
    <property type="entry name" value="LytR-like"/>
</dbReference>
<dbReference type="SMART" id="SM00850">
    <property type="entry name" value="LytTR"/>
    <property type="match status" value="1"/>
</dbReference>
<dbReference type="InterPro" id="IPR001789">
    <property type="entry name" value="Sig_transdc_resp-reg_receiver"/>
</dbReference>
<keyword evidence="1" id="KW-0597">Phosphoprotein</keyword>
<dbReference type="PROSITE" id="PS50110">
    <property type="entry name" value="RESPONSE_REGULATORY"/>
    <property type="match status" value="1"/>
</dbReference>
<sequence>MTCIIVDDEPLAREELQYLIETCSDLEIIGLYSNAFYAGEFLETRQTDIIFLDIQMPKVNGLSFATRIPFHTSIIFTTAYPQYALESYNVDALDYLLKPIDQGRLEKAIAKVKQYRGGSGVRDINSSCGDSDDLQDFLLVRAERQFKKVVLKHIKFIEGLKDYVVIYVKEQKILTAMNLKTIHKKLPSSQFIRVSKSYIVNISYIDRFDTHTIFVDDQAIPLGDVYRDDFLRLWETQIFMKSNI</sequence>
<dbReference type="OrthoDB" id="9787344at2"/>
<gene>
    <name evidence="4" type="ORF">FAZ19_19305</name>
</gene>
<evidence type="ECO:0000256" key="1">
    <source>
        <dbReference type="PROSITE-ProRule" id="PRU00169"/>
    </source>
</evidence>
<keyword evidence="5" id="KW-1185">Reference proteome</keyword>
<evidence type="ECO:0000313" key="5">
    <source>
        <dbReference type="Proteomes" id="UP000309872"/>
    </source>
</evidence>
<feature type="modified residue" description="4-aspartylphosphate" evidence="1">
    <location>
        <position position="53"/>
    </location>
</feature>
<dbReference type="Gene3D" id="3.40.50.2300">
    <property type="match status" value="1"/>
</dbReference>
<protein>
    <submittedName>
        <fullName evidence="4">Response regulator transcription factor</fullName>
    </submittedName>
</protein>
<dbReference type="SUPFAM" id="SSF52172">
    <property type="entry name" value="CheY-like"/>
    <property type="match status" value="1"/>
</dbReference>
<feature type="domain" description="Response regulatory" evidence="2">
    <location>
        <begin position="2"/>
        <end position="113"/>
    </location>
</feature>
<reference evidence="4 5" key="1">
    <citation type="submission" date="2019-04" db="EMBL/GenBank/DDBJ databases">
        <title>Sphingobacterium olei sp. nov., isolated from oil-contaminated soil.</title>
        <authorList>
            <person name="Liu B."/>
        </authorList>
    </citation>
    <scope>NUCLEOTIDE SEQUENCE [LARGE SCALE GENOMIC DNA]</scope>
    <source>
        <strain evidence="4 5">Y3L14</strain>
    </source>
</reference>
<dbReference type="PANTHER" id="PTHR37299:SF1">
    <property type="entry name" value="STAGE 0 SPORULATION PROTEIN A HOMOLOG"/>
    <property type="match status" value="1"/>
</dbReference>
<accession>A0A4U0GXQ5</accession>
<dbReference type="Proteomes" id="UP000309872">
    <property type="component" value="Unassembled WGS sequence"/>
</dbReference>
<dbReference type="RefSeq" id="WP_136822409.1">
    <property type="nucleotide sequence ID" value="NZ_BMJX01000007.1"/>
</dbReference>
<evidence type="ECO:0000259" key="2">
    <source>
        <dbReference type="PROSITE" id="PS50110"/>
    </source>
</evidence>
<dbReference type="PROSITE" id="PS50930">
    <property type="entry name" value="HTH_LYTTR"/>
    <property type="match status" value="1"/>
</dbReference>